<dbReference type="EMBL" id="BDGG01000001">
    <property type="protein sequence ID" value="GAU87543.1"/>
    <property type="molecule type" value="Genomic_DNA"/>
</dbReference>
<comment type="caution">
    <text evidence="2">The sequence shown here is derived from an EMBL/GenBank/DDBJ whole genome shotgun (WGS) entry which is preliminary data.</text>
</comment>
<protein>
    <submittedName>
        <fullName evidence="2">Uncharacterized protein</fullName>
    </submittedName>
</protein>
<dbReference type="Proteomes" id="UP000186922">
    <property type="component" value="Unassembled WGS sequence"/>
</dbReference>
<keyword evidence="3" id="KW-1185">Reference proteome</keyword>
<evidence type="ECO:0000313" key="3">
    <source>
        <dbReference type="Proteomes" id="UP000186922"/>
    </source>
</evidence>
<proteinExistence type="predicted"/>
<organism evidence="2 3">
    <name type="scientific">Ramazzottius varieornatus</name>
    <name type="common">Water bear</name>
    <name type="synonym">Tardigrade</name>
    <dbReference type="NCBI Taxonomy" id="947166"/>
    <lineage>
        <taxon>Eukaryota</taxon>
        <taxon>Metazoa</taxon>
        <taxon>Ecdysozoa</taxon>
        <taxon>Tardigrada</taxon>
        <taxon>Eutardigrada</taxon>
        <taxon>Parachela</taxon>
        <taxon>Hypsibioidea</taxon>
        <taxon>Ramazzottiidae</taxon>
        <taxon>Ramazzottius</taxon>
    </lineage>
</organism>
<accession>A0A1D1UMH4</accession>
<feature type="region of interest" description="Disordered" evidence="1">
    <location>
        <begin position="92"/>
        <end position="122"/>
    </location>
</feature>
<feature type="compositionally biased region" description="Basic residues" evidence="1">
    <location>
        <begin position="95"/>
        <end position="114"/>
    </location>
</feature>
<dbReference type="AlphaFoldDB" id="A0A1D1UMH4"/>
<reference evidence="2 3" key="1">
    <citation type="journal article" date="2016" name="Nat. Commun.">
        <title>Extremotolerant tardigrade genome and improved radiotolerance of human cultured cells by tardigrade-unique protein.</title>
        <authorList>
            <person name="Hashimoto T."/>
            <person name="Horikawa D.D."/>
            <person name="Saito Y."/>
            <person name="Kuwahara H."/>
            <person name="Kozuka-Hata H."/>
            <person name="Shin-I T."/>
            <person name="Minakuchi Y."/>
            <person name="Ohishi K."/>
            <person name="Motoyama A."/>
            <person name="Aizu T."/>
            <person name="Enomoto A."/>
            <person name="Kondo K."/>
            <person name="Tanaka S."/>
            <person name="Hara Y."/>
            <person name="Koshikawa S."/>
            <person name="Sagara H."/>
            <person name="Miura T."/>
            <person name="Yokobori S."/>
            <person name="Miyagawa K."/>
            <person name="Suzuki Y."/>
            <person name="Kubo T."/>
            <person name="Oyama M."/>
            <person name="Kohara Y."/>
            <person name="Fujiyama A."/>
            <person name="Arakawa K."/>
            <person name="Katayama T."/>
            <person name="Toyoda A."/>
            <person name="Kunieda T."/>
        </authorList>
    </citation>
    <scope>NUCLEOTIDE SEQUENCE [LARGE SCALE GENOMIC DNA]</scope>
    <source>
        <strain evidence="2 3">YOKOZUNA-1</strain>
    </source>
</reference>
<name>A0A1D1UMH4_RAMVA</name>
<evidence type="ECO:0000256" key="1">
    <source>
        <dbReference type="SAM" id="MobiDB-lite"/>
    </source>
</evidence>
<gene>
    <name evidence="2" type="primary">RvY_00373-1</name>
    <name evidence="2" type="synonym">RvY_00373.1</name>
    <name evidence="2" type="ORF">RvY_00373</name>
</gene>
<sequence length="140" mass="15416">MGRGRLSNANKEIGATTATVIHGLRSRAKAGAVTTKKLPASVAEDGTVTESIQITKNELAKVEKFLIVKATQSEAGTSKRVLDAIKLSKEDPSRKIRKKRPARRLRRVKSRRLKQAALQAPKGLQDELSTYFKPANAKRR</sequence>
<evidence type="ECO:0000313" key="2">
    <source>
        <dbReference type="EMBL" id="GAU87543.1"/>
    </source>
</evidence>